<evidence type="ECO:0000313" key="1">
    <source>
        <dbReference type="EMBL" id="MFD1307648.1"/>
    </source>
</evidence>
<proteinExistence type="predicted"/>
<name>A0ABW3XHD6_9ACTN</name>
<comment type="caution">
    <text evidence="1">The sequence shown here is derived from an EMBL/GenBank/DDBJ whole genome shotgun (WGS) entry which is preliminary data.</text>
</comment>
<reference evidence="2" key="1">
    <citation type="journal article" date="2019" name="Int. J. Syst. Evol. Microbiol.">
        <title>The Global Catalogue of Microorganisms (GCM) 10K type strain sequencing project: providing services to taxonomists for standard genome sequencing and annotation.</title>
        <authorList>
            <consortium name="The Broad Institute Genomics Platform"/>
            <consortium name="The Broad Institute Genome Sequencing Center for Infectious Disease"/>
            <person name="Wu L."/>
            <person name="Ma J."/>
        </authorList>
    </citation>
    <scope>NUCLEOTIDE SEQUENCE [LARGE SCALE GENOMIC DNA]</scope>
    <source>
        <strain evidence="2">CGMCC 4.7020</strain>
    </source>
</reference>
<gene>
    <name evidence="1" type="ORF">ACFQ5X_17555</name>
</gene>
<dbReference type="EMBL" id="JBHTMM010000019">
    <property type="protein sequence ID" value="MFD1307648.1"/>
    <property type="molecule type" value="Genomic_DNA"/>
</dbReference>
<sequence length="71" mass="7669">MTRPISDLDVPLPLLRKQVVDLVARQQAQAAAESGRPASAGELAEMRHLLYDADPDATIPAFPYPTPQEAS</sequence>
<keyword evidence="2" id="KW-1185">Reference proteome</keyword>
<dbReference type="Proteomes" id="UP001597058">
    <property type="component" value="Unassembled WGS sequence"/>
</dbReference>
<protein>
    <submittedName>
        <fullName evidence="1">Uncharacterized protein</fullName>
    </submittedName>
</protein>
<evidence type="ECO:0000313" key="2">
    <source>
        <dbReference type="Proteomes" id="UP001597058"/>
    </source>
</evidence>
<organism evidence="1 2">
    <name type="scientific">Streptomyces kaempferi</name>
    <dbReference type="NCBI Taxonomy" id="333725"/>
    <lineage>
        <taxon>Bacteria</taxon>
        <taxon>Bacillati</taxon>
        <taxon>Actinomycetota</taxon>
        <taxon>Actinomycetes</taxon>
        <taxon>Kitasatosporales</taxon>
        <taxon>Streptomycetaceae</taxon>
        <taxon>Streptomyces</taxon>
    </lineage>
</organism>
<accession>A0ABW3XHD6</accession>
<dbReference type="RefSeq" id="WP_381242741.1">
    <property type="nucleotide sequence ID" value="NZ_JBHSKH010000136.1"/>
</dbReference>